<evidence type="ECO:0000313" key="3">
    <source>
        <dbReference type="Proteomes" id="UP001175000"/>
    </source>
</evidence>
<reference evidence="2" key="1">
    <citation type="submission" date="2023-06" db="EMBL/GenBank/DDBJ databases">
        <title>Genome-scale phylogeny and comparative genomics of the fungal order Sordariales.</title>
        <authorList>
            <consortium name="Lawrence Berkeley National Laboratory"/>
            <person name="Hensen N."/>
            <person name="Bonometti L."/>
            <person name="Westerberg I."/>
            <person name="Brannstrom I.O."/>
            <person name="Guillou S."/>
            <person name="Cros-Aarteil S."/>
            <person name="Calhoun S."/>
            <person name="Haridas S."/>
            <person name="Kuo A."/>
            <person name="Mondo S."/>
            <person name="Pangilinan J."/>
            <person name="Riley R."/>
            <person name="Labutti K."/>
            <person name="Andreopoulos B."/>
            <person name="Lipzen A."/>
            <person name="Chen C."/>
            <person name="Yanf M."/>
            <person name="Daum C."/>
            <person name="Ng V."/>
            <person name="Clum A."/>
            <person name="Steindorff A."/>
            <person name="Ohm R."/>
            <person name="Martin F."/>
            <person name="Silar P."/>
            <person name="Natvig D."/>
            <person name="Lalanne C."/>
            <person name="Gautier V."/>
            <person name="Ament-Velasquez S.L."/>
            <person name="Kruys A."/>
            <person name="Hutchinson M.I."/>
            <person name="Powell A.J."/>
            <person name="Barry K."/>
            <person name="Miller A.N."/>
            <person name="Grigoriev I.V."/>
            <person name="Debuchy R."/>
            <person name="Gladieux P."/>
            <person name="Thoren M.H."/>
            <person name="Johannesson H."/>
        </authorList>
    </citation>
    <scope>NUCLEOTIDE SEQUENCE</scope>
    <source>
        <strain evidence="2">CBS 606.72</strain>
    </source>
</reference>
<accession>A0AA40BXF6</accession>
<sequence>MSPTFNQRAVPHQSRSGNRSTGLCLVTRRAAAPPMIPLSGRSRLLQVEALEQATRRRCLSGFGCAWCRLDPGSR</sequence>
<dbReference type="Proteomes" id="UP001175000">
    <property type="component" value="Unassembled WGS sequence"/>
</dbReference>
<proteinExistence type="predicted"/>
<evidence type="ECO:0000256" key="1">
    <source>
        <dbReference type="SAM" id="MobiDB-lite"/>
    </source>
</evidence>
<dbReference type="AlphaFoldDB" id="A0AA40BXF6"/>
<name>A0AA40BXF6_9PEZI</name>
<keyword evidence="3" id="KW-1185">Reference proteome</keyword>
<protein>
    <submittedName>
        <fullName evidence="2">Uncharacterized protein</fullName>
    </submittedName>
</protein>
<feature type="region of interest" description="Disordered" evidence="1">
    <location>
        <begin position="1"/>
        <end position="22"/>
    </location>
</feature>
<organism evidence="2 3">
    <name type="scientific">Immersiella caudata</name>
    <dbReference type="NCBI Taxonomy" id="314043"/>
    <lineage>
        <taxon>Eukaryota</taxon>
        <taxon>Fungi</taxon>
        <taxon>Dikarya</taxon>
        <taxon>Ascomycota</taxon>
        <taxon>Pezizomycotina</taxon>
        <taxon>Sordariomycetes</taxon>
        <taxon>Sordariomycetidae</taxon>
        <taxon>Sordariales</taxon>
        <taxon>Lasiosphaeriaceae</taxon>
        <taxon>Immersiella</taxon>
    </lineage>
</organism>
<dbReference type="EMBL" id="JAULSU010000005">
    <property type="protein sequence ID" value="KAK0617331.1"/>
    <property type="molecule type" value="Genomic_DNA"/>
</dbReference>
<feature type="compositionally biased region" description="Polar residues" evidence="1">
    <location>
        <begin position="1"/>
        <end position="21"/>
    </location>
</feature>
<evidence type="ECO:0000313" key="2">
    <source>
        <dbReference type="EMBL" id="KAK0617331.1"/>
    </source>
</evidence>
<comment type="caution">
    <text evidence="2">The sequence shown here is derived from an EMBL/GenBank/DDBJ whole genome shotgun (WGS) entry which is preliminary data.</text>
</comment>
<gene>
    <name evidence="2" type="ORF">B0T14DRAFT_265568</name>
</gene>